<comment type="caution">
    <text evidence="4">The sequence shown here is derived from an EMBL/GenBank/DDBJ whole genome shotgun (WGS) entry which is preliminary data.</text>
</comment>
<gene>
    <name evidence="4" type="ORF">CO121_00635</name>
</gene>
<sequence length="461" mass="52822">MKQQKGISTTLSILLIALLAVIVGGTLVYKYYLVPEEKPSAGEVPGEPQDETADWKTYRSEKYGFEVKYPPDWKVVDGGVHYFGFDKRDFDVCFGLGCMAPGIVIELHPNDNIETFWLWEVIQEGELPPTIKVIKKEVVTIRNREITKALLEQANGWQEWYYLFDSPEIKGFTLFSANTAKRDQIVYDLIAEKMLSTFRFIEKKESYKEPYIKVLSPNGGENLKVGDTYNIKWESNGIEKLMIHLTNYSCCSETPTHIVEKIPASQESYSWKIPDYGWGSEDNLKIFMVGDSDSRIQDTSDNYFHIYFNLPSIPETANWKTYTNEKYGFEIKYPDGTKIMDPITGDLNPINSANISMFPPSSLKGILKELVIDIDSPYYSSCPKKAPFVINGVNFNRTDVSGNYVGMETGSIAMEYCTMKDNVLFRLITLLLFSKYEHPPFDETKELEIVNQMLSTFRFLE</sequence>
<dbReference type="EMBL" id="PFUT01000014">
    <property type="protein sequence ID" value="PJB09313.1"/>
    <property type="molecule type" value="Genomic_DNA"/>
</dbReference>
<evidence type="ECO:0000259" key="3">
    <source>
        <dbReference type="Pfam" id="PF10342"/>
    </source>
</evidence>
<feature type="transmembrane region" description="Helical" evidence="2">
    <location>
        <begin position="12"/>
        <end position="32"/>
    </location>
</feature>
<name>A0A2M7ZVD7_9BACT</name>
<feature type="domain" description="Yeast cell wall synthesis Kre9/Knh1-like N-terminal" evidence="3">
    <location>
        <begin position="216"/>
        <end position="297"/>
    </location>
</feature>
<protein>
    <recommendedName>
        <fullName evidence="3">Yeast cell wall synthesis Kre9/Knh1-like N-terminal domain-containing protein</fullName>
    </recommendedName>
</protein>
<proteinExistence type="predicted"/>
<evidence type="ECO:0000313" key="4">
    <source>
        <dbReference type="EMBL" id="PJB09313.1"/>
    </source>
</evidence>
<evidence type="ECO:0000256" key="1">
    <source>
        <dbReference type="ARBA" id="ARBA00022729"/>
    </source>
</evidence>
<evidence type="ECO:0000313" key="5">
    <source>
        <dbReference type="Proteomes" id="UP000229156"/>
    </source>
</evidence>
<evidence type="ECO:0000256" key="2">
    <source>
        <dbReference type="SAM" id="Phobius"/>
    </source>
</evidence>
<dbReference type="InterPro" id="IPR018466">
    <property type="entry name" value="Kre9/Knh1-like_N"/>
</dbReference>
<keyword evidence="2" id="KW-0472">Membrane</keyword>
<keyword evidence="2" id="KW-0812">Transmembrane</keyword>
<organism evidence="4 5">
    <name type="scientific">bacterium (Candidatus Gribaldobacteria) CG_4_9_14_3_um_filter_36_15</name>
    <dbReference type="NCBI Taxonomy" id="2014269"/>
    <lineage>
        <taxon>Bacteria</taxon>
        <taxon>Candidatus Gribaldobacteria</taxon>
    </lineage>
</organism>
<dbReference type="Pfam" id="PF10342">
    <property type="entry name" value="Kre9_KNH"/>
    <property type="match status" value="1"/>
</dbReference>
<keyword evidence="1" id="KW-0732">Signal</keyword>
<keyword evidence="2" id="KW-1133">Transmembrane helix</keyword>
<accession>A0A2M7ZVD7</accession>
<dbReference type="Proteomes" id="UP000229156">
    <property type="component" value="Unassembled WGS sequence"/>
</dbReference>
<reference evidence="5" key="1">
    <citation type="submission" date="2017-09" db="EMBL/GenBank/DDBJ databases">
        <title>Depth-based differentiation of microbial function through sediment-hosted aquifers and enrichment of novel symbionts in the deep terrestrial subsurface.</title>
        <authorList>
            <person name="Probst A.J."/>
            <person name="Ladd B."/>
            <person name="Jarett J.K."/>
            <person name="Geller-Mcgrath D.E."/>
            <person name="Sieber C.M.K."/>
            <person name="Emerson J.B."/>
            <person name="Anantharaman K."/>
            <person name="Thomas B.C."/>
            <person name="Malmstrom R."/>
            <person name="Stieglmeier M."/>
            <person name="Klingl A."/>
            <person name="Woyke T."/>
            <person name="Ryan C.M."/>
            <person name="Banfield J.F."/>
        </authorList>
    </citation>
    <scope>NUCLEOTIDE SEQUENCE [LARGE SCALE GENOMIC DNA]</scope>
</reference>
<dbReference type="AlphaFoldDB" id="A0A2M7ZVD7"/>